<feature type="region of interest" description="Disordered" evidence="2">
    <location>
        <begin position="61"/>
        <end position="99"/>
    </location>
</feature>
<reference evidence="4" key="1">
    <citation type="submission" date="2022-04" db="EMBL/GenBank/DDBJ databases">
        <title>Carnegiea gigantea Genome sequencing and assembly v2.</title>
        <authorList>
            <person name="Copetti D."/>
            <person name="Sanderson M.J."/>
            <person name="Burquez A."/>
            <person name="Wojciechowski M.F."/>
        </authorList>
    </citation>
    <scope>NUCLEOTIDE SEQUENCE</scope>
    <source>
        <strain evidence="4">SGP5-SGP5p</strain>
        <tissue evidence="4">Aerial part</tissue>
    </source>
</reference>
<dbReference type="Gene3D" id="3.30.40.10">
    <property type="entry name" value="Zinc/RING finger domain, C3HC4 (zinc finger)"/>
    <property type="match status" value="1"/>
</dbReference>
<dbReference type="Proteomes" id="UP001153076">
    <property type="component" value="Unassembled WGS sequence"/>
</dbReference>
<evidence type="ECO:0000313" key="5">
    <source>
        <dbReference type="Proteomes" id="UP001153076"/>
    </source>
</evidence>
<comment type="caution">
    <text evidence="4">The sequence shown here is derived from an EMBL/GenBank/DDBJ whole genome shotgun (WGS) entry which is preliminary data.</text>
</comment>
<gene>
    <name evidence="4" type="ORF">Cgig2_018924</name>
</gene>
<evidence type="ECO:0000256" key="1">
    <source>
        <dbReference type="PROSITE-ProRule" id="PRU00175"/>
    </source>
</evidence>
<feature type="compositionally biased region" description="Low complexity" evidence="2">
    <location>
        <begin position="201"/>
        <end position="215"/>
    </location>
</feature>
<sequence>MSSEKAPENGKRETPSTSRNIPGRLSNLSAVSFPTRLSTRQRKPSEHIARKCCACLASPFSKSDQRRPYRSPGDANKAAASKTSLLSCKDDSETRSRRSGLAELLRLSRQKASVNVQRDACRNKSETSEKASARIFQRKLIEVETSRTTLIKKQPAVPPNGTRANTASPRQVWRTRVQPEDMNAHKIPTAKSVSPAEVGLSKQPSKKTMSSPTTSKLKKPPVTKNIRGKEPEGQQSSQGQKTSNCQSKLSKDTDSDCDSDSSASGSDWSSETSDTEHHITWDVAGFDHRTGWTCNFCEEDLAIASWGEDEHDREFSKLPVVSILSCGHNFHSYCLDAAGLTADDGEPTCILCESANP</sequence>
<dbReference type="GO" id="GO:0008270">
    <property type="term" value="F:zinc ion binding"/>
    <property type="evidence" value="ECO:0007669"/>
    <property type="project" value="UniProtKB-KW"/>
</dbReference>
<dbReference type="AlphaFoldDB" id="A0A9Q1JHN1"/>
<organism evidence="4 5">
    <name type="scientific">Carnegiea gigantea</name>
    <dbReference type="NCBI Taxonomy" id="171969"/>
    <lineage>
        <taxon>Eukaryota</taxon>
        <taxon>Viridiplantae</taxon>
        <taxon>Streptophyta</taxon>
        <taxon>Embryophyta</taxon>
        <taxon>Tracheophyta</taxon>
        <taxon>Spermatophyta</taxon>
        <taxon>Magnoliopsida</taxon>
        <taxon>eudicotyledons</taxon>
        <taxon>Gunneridae</taxon>
        <taxon>Pentapetalae</taxon>
        <taxon>Caryophyllales</taxon>
        <taxon>Cactineae</taxon>
        <taxon>Cactaceae</taxon>
        <taxon>Cactoideae</taxon>
        <taxon>Echinocereeae</taxon>
        <taxon>Carnegiea</taxon>
    </lineage>
</organism>
<dbReference type="SMART" id="SM00184">
    <property type="entry name" value="RING"/>
    <property type="match status" value="1"/>
</dbReference>
<feature type="compositionally biased region" description="Polar residues" evidence="2">
    <location>
        <begin position="15"/>
        <end position="38"/>
    </location>
</feature>
<feature type="region of interest" description="Disordered" evidence="2">
    <location>
        <begin position="1"/>
        <end position="48"/>
    </location>
</feature>
<keyword evidence="1" id="KW-0479">Metal-binding</keyword>
<keyword evidence="1" id="KW-0862">Zinc</keyword>
<dbReference type="PROSITE" id="PS50089">
    <property type="entry name" value="ZF_RING_2"/>
    <property type="match status" value="1"/>
</dbReference>
<dbReference type="InterPro" id="IPR001841">
    <property type="entry name" value="Znf_RING"/>
</dbReference>
<dbReference type="InterPro" id="IPR013083">
    <property type="entry name" value="Znf_RING/FYVE/PHD"/>
</dbReference>
<dbReference type="OrthoDB" id="1887047at2759"/>
<feature type="domain" description="RING-type" evidence="3">
    <location>
        <begin position="294"/>
        <end position="353"/>
    </location>
</feature>
<keyword evidence="1" id="KW-0863">Zinc-finger</keyword>
<feature type="compositionally biased region" description="Polar residues" evidence="2">
    <location>
        <begin position="233"/>
        <end position="248"/>
    </location>
</feature>
<feature type="region of interest" description="Disordered" evidence="2">
    <location>
        <begin position="152"/>
        <end position="275"/>
    </location>
</feature>
<dbReference type="SUPFAM" id="SSF57850">
    <property type="entry name" value="RING/U-box"/>
    <property type="match status" value="1"/>
</dbReference>
<feature type="compositionally biased region" description="Basic and acidic residues" evidence="2">
    <location>
        <begin position="1"/>
        <end position="14"/>
    </location>
</feature>
<feature type="compositionally biased region" description="Low complexity" evidence="2">
    <location>
        <begin position="260"/>
        <end position="272"/>
    </location>
</feature>
<evidence type="ECO:0000256" key="2">
    <source>
        <dbReference type="SAM" id="MobiDB-lite"/>
    </source>
</evidence>
<keyword evidence="5" id="KW-1185">Reference proteome</keyword>
<protein>
    <recommendedName>
        <fullName evidence="3">RING-type domain-containing protein</fullName>
    </recommendedName>
</protein>
<dbReference type="EMBL" id="JAKOGI010001423">
    <property type="protein sequence ID" value="KAJ8425702.1"/>
    <property type="molecule type" value="Genomic_DNA"/>
</dbReference>
<proteinExistence type="predicted"/>
<evidence type="ECO:0000259" key="3">
    <source>
        <dbReference type="PROSITE" id="PS50089"/>
    </source>
</evidence>
<accession>A0A9Q1JHN1</accession>
<evidence type="ECO:0000313" key="4">
    <source>
        <dbReference type="EMBL" id="KAJ8425702.1"/>
    </source>
</evidence>
<name>A0A9Q1JHN1_9CARY</name>